<organism evidence="1 2">
    <name type="scientific">Candidatus Staskawiczbacteria bacterium RIFCSPHIGHO2_01_FULL_34_27</name>
    <dbReference type="NCBI Taxonomy" id="1802199"/>
    <lineage>
        <taxon>Bacteria</taxon>
        <taxon>Candidatus Staskawicziibacteriota</taxon>
    </lineage>
</organism>
<evidence type="ECO:0000313" key="2">
    <source>
        <dbReference type="Proteomes" id="UP000178991"/>
    </source>
</evidence>
<accession>A0A1G2HJW8</accession>
<dbReference type="Proteomes" id="UP000178991">
    <property type="component" value="Unassembled WGS sequence"/>
</dbReference>
<dbReference type="EMBL" id="MHOL01000013">
    <property type="protein sequence ID" value="OGZ62776.1"/>
    <property type="molecule type" value="Genomic_DNA"/>
</dbReference>
<protein>
    <submittedName>
        <fullName evidence="1">Uncharacterized protein</fullName>
    </submittedName>
</protein>
<proteinExistence type="predicted"/>
<comment type="caution">
    <text evidence="1">The sequence shown here is derived from an EMBL/GenBank/DDBJ whole genome shotgun (WGS) entry which is preliminary data.</text>
</comment>
<dbReference type="Gene3D" id="1.10.10.2910">
    <property type="match status" value="1"/>
</dbReference>
<dbReference type="AlphaFoldDB" id="A0A1G2HJW8"/>
<evidence type="ECO:0000313" key="1">
    <source>
        <dbReference type="EMBL" id="OGZ62776.1"/>
    </source>
</evidence>
<reference evidence="1 2" key="1">
    <citation type="journal article" date="2016" name="Nat. Commun.">
        <title>Thousands of microbial genomes shed light on interconnected biogeochemical processes in an aquifer system.</title>
        <authorList>
            <person name="Anantharaman K."/>
            <person name="Brown C.T."/>
            <person name="Hug L.A."/>
            <person name="Sharon I."/>
            <person name="Castelle C.J."/>
            <person name="Probst A.J."/>
            <person name="Thomas B.C."/>
            <person name="Singh A."/>
            <person name="Wilkins M.J."/>
            <person name="Karaoz U."/>
            <person name="Brodie E.L."/>
            <person name="Williams K.H."/>
            <person name="Hubbard S.S."/>
            <person name="Banfield J.F."/>
        </authorList>
    </citation>
    <scope>NUCLEOTIDE SEQUENCE [LARGE SCALE GENOMIC DNA]</scope>
</reference>
<name>A0A1G2HJW8_9BACT</name>
<gene>
    <name evidence="1" type="ORF">A2639_00310</name>
</gene>
<sequence>MKKAILIVLFSILFIPQIAFAKDLSLLKVSFSDNINASCGISAGFNPIKACYLAGDDHIVIRSDIPLSYLPFVFFHEVGHFLMESMASSEYEALFQIAPELTQNSNSFEYAADTFALWVLGAKVTPEQEKFFQKILTK</sequence>